<organism evidence="1 2">
    <name type="scientific">Epidermidibacterium keratini</name>
    <dbReference type="NCBI Taxonomy" id="1891644"/>
    <lineage>
        <taxon>Bacteria</taxon>
        <taxon>Bacillati</taxon>
        <taxon>Actinomycetota</taxon>
        <taxon>Actinomycetes</taxon>
        <taxon>Sporichthyales</taxon>
        <taxon>Sporichthyaceae</taxon>
        <taxon>Epidermidibacterium</taxon>
    </lineage>
</organism>
<dbReference type="InterPro" id="IPR023159">
    <property type="entry name" value="SO1590-like_sf"/>
</dbReference>
<dbReference type="AlphaFoldDB" id="A0A7L4YMM2"/>
<gene>
    <name evidence="1" type="ORF">EK0264_07205</name>
</gene>
<dbReference type="InParanoid" id="A0A7L4YMM2"/>
<reference evidence="1 2" key="1">
    <citation type="journal article" date="2018" name="Int. J. Syst. Evol. Microbiol.">
        <title>Epidermidibacterium keratini gen. nov., sp. nov., a member of the family Sporichthyaceae, isolated from keratin epidermis.</title>
        <authorList>
            <person name="Lee D.G."/>
            <person name="Trujillo M.E."/>
            <person name="Kang S."/>
            <person name="Nam J.J."/>
            <person name="Kim Y.J."/>
        </authorList>
    </citation>
    <scope>NUCLEOTIDE SEQUENCE [LARGE SCALE GENOMIC DNA]</scope>
    <source>
        <strain evidence="1 2">EPI-7</strain>
    </source>
</reference>
<keyword evidence="2" id="KW-1185">Reference proteome</keyword>
<sequence>MTSTTGTFTVAEFNPQPYSAQVETGLPNGYVLMRKEFSGAISGTAYTQFVFAFDEQRGGTYVAMESFTGSIDGLEGTCNIAHSATATGGDRSHELVIIVPGSGTGALAGISGTGSIVIDTDGTHHLNLDYNIAS</sequence>
<evidence type="ECO:0000313" key="1">
    <source>
        <dbReference type="EMBL" id="QHC00084.1"/>
    </source>
</evidence>
<dbReference type="EMBL" id="CP047156">
    <property type="protein sequence ID" value="QHC00084.1"/>
    <property type="molecule type" value="Genomic_DNA"/>
</dbReference>
<dbReference type="Proteomes" id="UP000463857">
    <property type="component" value="Chromosome"/>
</dbReference>
<dbReference type="KEGG" id="eke:EK0264_07205"/>
<dbReference type="OrthoDB" id="882224at2"/>
<protein>
    <submittedName>
        <fullName evidence="1">DUF3224 domain-containing protein</fullName>
    </submittedName>
</protein>
<dbReference type="Gene3D" id="2.40.350.10">
    <property type="entry name" value="SO1590-like"/>
    <property type="match status" value="1"/>
</dbReference>
<name>A0A7L4YMM2_9ACTN</name>
<dbReference type="InterPro" id="IPR021607">
    <property type="entry name" value="DUF3224"/>
</dbReference>
<dbReference type="RefSeq" id="WP_159544214.1">
    <property type="nucleotide sequence ID" value="NZ_CP047156.1"/>
</dbReference>
<evidence type="ECO:0000313" key="2">
    <source>
        <dbReference type="Proteomes" id="UP000463857"/>
    </source>
</evidence>
<dbReference type="SUPFAM" id="SSF159238">
    <property type="entry name" value="SO1590-like"/>
    <property type="match status" value="1"/>
</dbReference>
<dbReference type="Pfam" id="PF11528">
    <property type="entry name" value="DUF3224"/>
    <property type="match status" value="1"/>
</dbReference>
<proteinExistence type="predicted"/>
<accession>A0A7L4YMM2</accession>